<reference evidence="2" key="1">
    <citation type="submission" date="2022-09" db="EMBL/GenBank/DDBJ databases">
        <title>Fusarium specimens isolated from Avocado Roots.</title>
        <authorList>
            <person name="Stajich J."/>
            <person name="Roper C."/>
            <person name="Heimlech-Rivalta G."/>
        </authorList>
    </citation>
    <scope>NUCLEOTIDE SEQUENCE</scope>
    <source>
        <strain evidence="2">A02</strain>
    </source>
</reference>
<evidence type="ECO:0000256" key="1">
    <source>
        <dbReference type="SAM" id="MobiDB-lite"/>
    </source>
</evidence>
<organism evidence="2 3">
    <name type="scientific">Fusarium falciforme</name>
    <dbReference type="NCBI Taxonomy" id="195108"/>
    <lineage>
        <taxon>Eukaryota</taxon>
        <taxon>Fungi</taxon>
        <taxon>Dikarya</taxon>
        <taxon>Ascomycota</taxon>
        <taxon>Pezizomycotina</taxon>
        <taxon>Sordariomycetes</taxon>
        <taxon>Hypocreomycetidae</taxon>
        <taxon>Hypocreales</taxon>
        <taxon>Nectriaceae</taxon>
        <taxon>Fusarium</taxon>
        <taxon>Fusarium solani species complex</taxon>
    </lineage>
</organism>
<evidence type="ECO:0000313" key="2">
    <source>
        <dbReference type="EMBL" id="KAJ4197630.1"/>
    </source>
</evidence>
<comment type="caution">
    <text evidence="2">The sequence shown here is derived from an EMBL/GenBank/DDBJ whole genome shotgun (WGS) entry which is preliminary data.</text>
</comment>
<dbReference type="Proteomes" id="UP001152087">
    <property type="component" value="Unassembled WGS sequence"/>
</dbReference>
<proteinExistence type="predicted"/>
<feature type="region of interest" description="Disordered" evidence="1">
    <location>
        <begin position="1"/>
        <end position="27"/>
    </location>
</feature>
<accession>A0A9W8V5G5</accession>
<name>A0A9W8V5G5_9HYPO</name>
<keyword evidence="3" id="KW-1185">Reference proteome</keyword>
<evidence type="ECO:0000313" key="3">
    <source>
        <dbReference type="Proteomes" id="UP001152087"/>
    </source>
</evidence>
<dbReference type="AlphaFoldDB" id="A0A9W8V5G5"/>
<protein>
    <submittedName>
        <fullName evidence="2">Uncharacterized protein</fullName>
    </submittedName>
</protein>
<sequence length="103" mass="10892">MLRVPSPAQPLVGAHRGPPPMIHGPPAKRVPPTVKASGLELLKAIQSNHVSGFCQSPPPDFPRRLTSPCRASTLATFAPAVSWPFRPFASTLFAVQAGESTCP</sequence>
<gene>
    <name evidence="2" type="ORF">NW755_000325</name>
</gene>
<dbReference type="EMBL" id="JAOQAV010000001">
    <property type="protein sequence ID" value="KAJ4197630.1"/>
    <property type="molecule type" value="Genomic_DNA"/>
</dbReference>